<evidence type="ECO:0000313" key="6">
    <source>
        <dbReference type="EMBL" id="OQR71819.1"/>
    </source>
</evidence>
<keyword evidence="2 3" id="KW-0808">Transferase</keyword>
<evidence type="ECO:0000256" key="1">
    <source>
        <dbReference type="ARBA" id="ARBA00022676"/>
    </source>
</evidence>
<keyword evidence="4" id="KW-0472">Membrane</keyword>
<dbReference type="InParanoid" id="A0A1V9XEA1"/>
<dbReference type="OrthoDB" id="6435034at2759"/>
<dbReference type="PANTHER" id="PTHR13132">
    <property type="entry name" value="ALPHA- 1,6 -FUCOSYLTRANSFERASE"/>
    <property type="match status" value="1"/>
</dbReference>
<comment type="caution">
    <text evidence="6">The sequence shown here is derived from an EMBL/GenBank/DDBJ whole genome shotgun (WGS) entry which is preliminary data.</text>
</comment>
<evidence type="ECO:0000313" key="7">
    <source>
        <dbReference type="Proteomes" id="UP000192247"/>
    </source>
</evidence>
<accession>A0A1V9XEA1</accession>
<feature type="transmembrane region" description="Helical" evidence="4">
    <location>
        <begin position="16"/>
        <end position="34"/>
    </location>
</feature>
<dbReference type="PROSITE" id="PS51659">
    <property type="entry name" value="GT23"/>
    <property type="match status" value="1"/>
</dbReference>
<name>A0A1V9XEA1_9ACAR</name>
<dbReference type="InterPro" id="IPR027350">
    <property type="entry name" value="GT23_dom"/>
</dbReference>
<keyword evidence="1 3" id="KW-0328">Glycosyltransferase</keyword>
<organism evidence="6 7">
    <name type="scientific">Tropilaelaps mercedesae</name>
    <dbReference type="NCBI Taxonomy" id="418985"/>
    <lineage>
        <taxon>Eukaryota</taxon>
        <taxon>Metazoa</taxon>
        <taxon>Ecdysozoa</taxon>
        <taxon>Arthropoda</taxon>
        <taxon>Chelicerata</taxon>
        <taxon>Arachnida</taxon>
        <taxon>Acari</taxon>
        <taxon>Parasitiformes</taxon>
        <taxon>Mesostigmata</taxon>
        <taxon>Gamasina</taxon>
        <taxon>Dermanyssoidea</taxon>
        <taxon>Laelapidae</taxon>
        <taxon>Tropilaelaps</taxon>
    </lineage>
</organism>
<keyword evidence="4" id="KW-0812">Transmembrane</keyword>
<dbReference type="InterPro" id="IPR045573">
    <property type="entry name" value="Fut8_N_cat"/>
</dbReference>
<dbReference type="AlphaFoldDB" id="A0A1V9XEA1"/>
<evidence type="ECO:0000256" key="3">
    <source>
        <dbReference type="PROSITE-ProRule" id="PRU00992"/>
    </source>
</evidence>
<dbReference type="EMBL" id="MNPL01013430">
    <property type="protein sequence ID" value="OQR71819.1"/>
    <property type="molecule type" value="Genomic_DNA"/>
</dbReference>
<evidence type="ECO:0000259" key="5">
    <source>
        <dbReference type="PROSITE" id="PS51659"/>
    </source>
</evidence>
<comment type="similarity">
    <text evidence="3">Belongs to the glycosyltransferase 23 family.</text>
</comment>
<dbReference type="GO" id="GO:0046921">
    <property type="term" value="F:alpha-(1-&gt;6)-fucosyltransferase activity"/>
    <property type="evidence" value="ECO:0007669"/>
    <property type="project" value="TreeGrafter"/>
</dbReference>
<dbReference type="GO" id="GO:0006487">
    <property type="term" value="P:protein N-linked glycosylation"/>
    <property type="evidence" value="ECO:0007669"/>
    <property type="project" value="TreeGrafter"/>
</dbReference>
<dbReference type="Gene3D" id="3.40.50.11350">
    <property type="match status" value="1"/>
</dbReference>
<protein>
    <recommendedName>
        <fullName evidence="5">GT23 domain-containing protein</fullName>
    </recommendedName>
</protein>
<evidence type="ECO:0000256" key="2">
    <source>
        <dbReference type="ARBA" id="ARBA00022679"/>
    </source>
</evidence>
<keyword evidence="7" id="KW-1185">Reference proteome</keyword>
<feature type="region of interest" description="Important for donor substrate binding" evidence="3">
    <location>
        <begin position="365"/>
        <end position="366"/>
    </location>
</feature>
<dbReference type="Pfam" id="PF19745">
    <property type="entry name" value="FUT8_N_cat"/>
    <property type="match status" value="1"/>
</dbReference>
<dbReference type="PANTHER" id="PTHR13132:SF29">
    <property type="entry name" value="ALPHA-(1,6)-FUCOSYLTRANSFERASE"/>
    <property type="match status" value="1"/>
</dbReference>
<gene>
    <name evidence="6" type="ORF">BIW11_01426</name>
</gene>
<evidence type="ECO:0000256" key="4">
    <source>
        <dbReference type="SAM" id="Phobius"/>
    </source>
</evidence>
<proteinExistence type="inferred from homology"/>
<dbReference type="STRING" id="418985.A0A1V9XEA1"/>
<dbReference type="Proteomes" id="UP000192247">
    <property type="component" value="Unassembled WGS sequence"/>
</dbReference>
<keyword evidence="4" id="KW-1133">Transmembrane helix</keyword>
<feature type="domain" description="GT23" evidence="5">
    <location>
        <begin position="217"/>
        <end position="490"/>
    </location>
</feature>
<reference evidence="6 7" key="1">
    <citation type="journal article" date="2017" name="Gigascience">
        <title>Draft genome of the honey bee ectoparasitic mite, Tropilaelaps mercedesae, is shaped by the parasitic life history.</title>
        <authorList>
            <person name="Dong X."/>
            <person name="Armstrong S.D."/>
            <person name="Xia D."/>
            <person name="Makepeace B.L."/>
            <person name="Darby A.C."/>
            <person name="Kadowaki T."/>
        </authorList>
    </citation>
    <scope>NUCLEOTIDE SEQUENCE [LARGE SCALE GENOMIC DNA]</scope>
    <source>
        <strain evidence="6">Wuxi-XJTLU</strain>
    </source>
</reference>
<sequence length="581" mass="66318">MGAGSKLCRRKLQSQRYVVVLAVTVVLALTWLYTRKVQSEESEEDTNASFEEHIVHHRRDTVPKVHRGPLDVYGLKERSPKTEAWRTLEALAKAGSFEDTLVSAAYFEPNGRFQFANLEPLAGHIYYTLKDHQRFLNNNLVKLQQLTKSFPDIEERRLIEERLIVLASHSREYNRILRKEVRDFMVRTGLAKKTREMLYKLKLKVQAAIQQRQAYPCAKAVKCKLTNPHGFASGIHDILWCLIKGFQDNKRVLLDTSEWHYLRTNLTWSDIFQPLDDPIDSKETCSALVDDPDMPGQNGQARISIHNIPVDVAENLVRYHRDPYAWWFGQFVGHILRPSSLTEELVRQAKQVLGFKSPIVGLHVRRTDKFYEAAYHEVEEYMEHAAEYYESLGVSIPKRVFVATDEPRVFEDLRANFPDFVFISNVKSAELANELDTRDHPASLRCLIIDLFLLSQTDKLICTLSSGICRIAYELMQARRSDATDELVSLDASYFYAYVAAPPVKAIYEHQPVDKSGLYVSVGDCIAKTSDTSVVKESVKKPNYDGFSVGIICGSNLLAGKYPMYKTLPTVRVNGTRISSL</sequence>